<comment type="caution">
    <text evidence="2">The sequence shown here is derived from an EMBL/GenBank/DDBJ whole genome shotgun (WGS) entry which is preliminary data.</text>
</comment>
<name>A0ABQ1AVE0_9EURO</name>
<gene>
    <name evidence="2" type="ORF">IFM53868_05604</name>
</gene>
<evidence type="ECO:0000313" key="2">
    <source>
        <dbReference type="EMBL" id="GFF88744.1"/>
    </source>
</evidence>
<accession>A0ABQ1AVE0</accession>
<proteinExistence type="predicted"/>
<feature type="compositionally biased region" description="Basic and acidic residues" evidence="1">
    <location>
        <begin position="378"/>
        <end position="402"/>
    </location>
</feature>
<dbReference type="EMBL" id="BLKG01000057">
    <property type="protein sequence ID" value="GFF88744.1"/>
    <property type="molecule type" value="Genomic_DNA"/>
</dbReference>
<feature type="region of interest" description="Disordered" evidence="1">
    <location>
        <begin position="328"/>
        <end position="402"/>
    </location>
</feature>
<organism evidence="2 3">
    <name type="scientific">Aspergillus udagawae</name>
    <dbReference type="NCBI Taxonomy" id="91492"/>
    <lineage>
        <taxon>Eukaryota</taxon>
        <taxon>Fungi</taxon>
        <taxon>Dikarya</taxon>
        <taxon>Ascomycota</taxon>
        <taxon>Pezizomycotina</taxon>
        <taxon>Eurotiomycetes</taxon>
        <taxon>Eurotiomycetidae</taxon>
        <taxon>Eurotiales</taxon>
        <taxon>Aspergillaceae</taxon>
        <taxon>Aspergillus</taxon>
        <taxon>Aspergillus subgen. Fumigati</taxon>
    </lineage>
</organism>
<evidence type="ECO:0000313" key="3">
    <source>
        <dbReference type="Proteomes" id="UP000465266"/>
    </source>
</evidence>
<evidence type="ECO:0000256" key="1">
    <source>
        <dbReference type="SAM" id="MobiDB-lite"/>
    </source>
</evidence>
<reference evidence="2 3" key="1">
    <citation type="submission" date="2020-01" db="EMBL/GenBank/DDBJ databases">
        <title>Draft genome sequence of Aspergillus udagawae IFM 53868.</title>
        <authorList>
            <person name="Takahashi H."/>
            <person name="Yaguchi T."/>
        </authorList>
    </citation>
    <scope>NUCLEOTIDE SEQUENCE [LARGE SCALE GENOMIC DNA]</scope>
    <source>
        <strain evidence="2 3">IFM 53868</strain>
    </source>
</reference>
<dbReference type="Proteomes" id="UP000465266">
    <property type="component" value="Unassembled WGS sequence"/>
</dbReference>
<protein>
    <submittedName>
        <fullName evidence="2">Uncharacterized protein</fullName>
    </submittedName>
</protein>
<keyword evidence="3" id="KW-1185">Reference proteome</keyword>
<sequence length="500" mass="57289">MEGAWSRNDDLDWHYLESLAGQAEGVFNFQEFDPKFKTVPDTIQWLTVLGSLATEKAFWWLVEASRIEKDTQYRLVANVFKPSRRHRAWYTPAKTESLRDSFFVHIKLQAVEAEEARTYVKTDLNQKGVAVETHSSGDLVLLVKGDIPQHREVEIVTVVKPNTMPIVEQIKALGEVSLCRSWGELEGKEGGVFLLKRTVLAHGVELDPISDFYFLLDARKMSKILPQQQAERISYMAENPPLGLFSGGVANLFASDLQPISLHKSELTAQTPINAGWERQERELSKLGPRSGCCSRASTAAERDMFKIYNYISYAYYLLCSRYSQVLPSPVPSQSEDVTFSDRPSWRGYSQAPQSLPPRPPLPGLSAAPPQDEEEAGHEEVEMMEDFRDQRAPSEPRDHDESALQLYRERERSHSPEHIDLSIERGYRDRRSPGRDVAMRAAYYVEGDDVQALRRQSNEMRLRSMIAREERLRAQEEREIFEARLAEERLRSLERNGRGR</sequence>